<feature type="compositionally biased region" description="Polar residues" evidence="1">
    <location>
        <begin position="1"/>
        <end position="10"/>
    </location>
</feature>
<sequence length="199" mass="22404">MALSEYSHNSHQTEFHERTERYEYDSGWRTVPKERVPEDWVIENEVVDPQDAMLNDRMAPPPAPPMGERYQSRNNDSGIPLAPGAPEVLSSGNGEVTLRWEEPPQRADDGPILGYQLQQIWIKQAPFNCDFGGWAKGVSALRQPHQIPFIRRSISVVHMAPSGRGVPVKPEAPEYLEVDGDRDPFMLAPARLRTLPVLG</sequence>
<accession>A0AAF3FSI8</accession>
<proteinExistence type="predicted"/>
<evidence type="ECO:0000313" key="2">
    <source>
        <dbReference type="Proteomes" id="UP000887575"/>
    </source>
</evidence>
<reference evidence="3" key="1">
    <citation type="submission" date="2024-02" db="UniProtKB">
        <authorList>
            <consortium name="WormBaseParasite"/>
        </authorList>
    </citation>
    <scope>IDENTIFICATION</scope>
</reference>
<dbReference type="WBParaSite" id="MBELARI_LOCUS8694">
    <property type="protein sequence ID" value="MBELARI_LOCUS8694"/>
    <property type="gene ID" value="MBELARI_LOCUS8694"/>
</dbReference>
<evidence type="ECO:0000256" key="1">
    <source>
        <dbReference type="SAM" id="MobiDB-lite"/>
    </source>
</evidence>
<evidence type="ECO:0008006" key="4">
    <source>
        <dbReference type="Google" id="ProtNLM"/>
    </source>
</evidence>
<dbReference type="CDD" id="cd00063">
    <property type="entry name" value="FN3"/>
    <property type="match status" value="1"/>
</dbReference>
<dbReference type="Proteomes" id="UP000887575">
    <property type="component" value="Unassembled WGS sequence"/>
</dbReference>
<dbReference type="Gene3D" id="2.60.40.10">
    <property type="entry name" value="Immunoglobulins"/>
    <property type="match status" value="1"/>
</dbReference>
<name>A0AAF3FSI8_9BILA</name>
<dbReference type="SUPFAM" id="SSF49265">
    <property type="entry name" value="Fibronectin type III"/>
    <property type="match status" value="1"/>
</dbReference>
<feature type="region of interest" description="Disordered" evidence="1">
    <location>
        <begin position="1"/>
        <end position="20"/>
    </location>
</feature>
<organism evidence="2 3">
    <name type="scientific">Mesorhabditis belari</name>
    <dbReference type="NCBI Taxonomy" id="2138241"/>
    <lineage>
        <taxon>Eukaryota</taxon>
        <taxon>Metazoa</taxon>
        <taxon>Ecdysozoa</taxon>
        <taxon>Nematoda</taxon>
        <taxon>Chromadorea</taxon>
        <taxon>Rhabditida</taxon>
        <taxon>Rhabditina</taxon>
        <taxon>Rhabditomorpha</taxon>
        <taxon>Rhabditoidea</taxon>
        <taxon>Rhabditidae</taxon>
        <taxon>Mesorhabditinae</taxon>
        <taxon>Mesorhabditis</taxon>
    </lineage>
</organism>
<dbReference type="InterPro" id="IPR036116">
    <property type="entry name" value="FN3_sf"/>
</dbReference>
<feature type="compositionally biased region" description="Basic and acidic residues" evidence="1">
    <location>
        <begin position="11"/>
        <end position="20"/>
    </location>
</feature>
<dbReference type="AlphaFoldDB" id="A0AAF3FSI8"/>
<evidence type="ECO:0000313" key="3">
    <source>
        <dbReference type="WBParaSite" id="MBELARI_LOCUS8694"/>
    </source>
</evidence>
<dbReference type="InterPro" id="IPR013783">
    <property type="entry name" value="Ig-like_fold"/>
</dbReference>
<dbReference type="InterPro" id="IPR003961">
    <property type="entry name" value="FN3_dom"/>
</dbReference>
<feature type="region of interest" description="Disordered" evidence="1">
    <location>
        <begin position="42"/>
        <end position="75"/>
    </location>
</feature>
<keyword evidence="2" id="KW-1185">Reference proteome</keyword>
<protein>
    <recommendedName>
        <fullName evidence="4">Fibronectin type-III domain-containing protein</fullName>
    </recommendedName>
</protein>